<name>A0ABT1D921_9PROT</name>
<keyword evidence="1" id="KW-0732">Signal</keyword>
<sequence length="191" mass="20434">MRPCVLLLVAALLAAFADPPPEERVVPGGRSGWATDGAGGCWLWVGGLPGGASDIRASWSGPCPSGPAEGTGRSLITWRVGGQDRSMAYEGPLVHGKAEGRGKLNHYEGGELTVVEEGEYRNDHLVEGRLEIQRQGLTYEGRMRAGHPHGQGRLTLRGQVFEGEWENGCLPFRGAWVAFTRPAASCQGQDT</sequence>
<dbReference type="RefSeq" id="WP_252954395.1">
    <property type="nucleotide sequence ID" value="NZ_JAFIRR010000103.1"/>
</dbReference>
<evidence type="ECO:0000256" key="1">
    <source>
        <dbReference type="SAM" id="SignalP"/>
    </source>
</evidence>
<proteinExistence type="predicted"/>
<evidence type="ECO:0000313" key="2">
    <source>
        <dbReference type="EMBL" id="MCO6417760.1"/>
    </source>
</evidence>
<reference evidence="2 3" key="1">
    <citation type="submission" date="2021-12" db="EMBL/GenBank/DDBJ databases">
        <title>Siccirubricoccus leaddurans sp. nov., a high concentration Zn2+ tolerance bacterium.</title>
        <authorList>
            <person name="Cao Y."/>
        </authorList>
    </citation>
    <scope>NUCLEOTIDE SEQUENCE [LARGE SCALE GENOMIC DNA]</scope>
    <source>
        <strain evidence="2 3">KC 17139</strain>
    </source>
</reference>
<feature type="signal peptide" evidence="1">
    <location>
        <begin position="1"/>
        <end position="17"/>
    </location>
</feature>
<dbReference type="SUPFAM" id="SSF82185">
    <property type="entry name" value="Histone H3 K4-specific methyltransferase SET7/9 N-terminal domain"/>
    <property type="match status" value="1"/>
</dbReference>
<dbReference type="EMBL" id="JAFIRR010000103">
    <property type="protein sequence ID" value="MCO6417760.1"/>
    <property type="molecule type" value="Genomic_DNA"/>
</dbReference>
<dbReference type="Proteomes" id="UP001523392">
    <property type="component" value="Unassembled WGS sequence"/>
</dbReference>
<feature type="chain" id="PRO_5045641661" description="MORN repeat-containing protein" evidence="1">
    <location>
        <begin position="18"/>
        <end position="191"/>
    </location>
</feature>
<comment type="caution">
    <text evidence="2">The sequence shown here is derived from an EMBL/GenBank/DDBJ whole genome shotgun (WGS) entry which is preliminary data.</text>
</comment>
<gene>
    <name evidence="2" type="ORF">JYK14_16555</name>
</gene>
<protein>
    <recommendedName>
        <fullName evidence="4">MORN repeat-containing protein</fullName>
    </recommendedName>
</protein>
<keyword evidence="3" id="KW-1185">Reference proteome</keyword>
<accession>A0ABT1D921</accession>
<organism evidence="2 3">
    <name type="scientific">Siccirubricoccus soli</name>
    <dbReference type="NCBI Taxonomy" id="2899147"/>
    <lineage>
        <taxon>Bacteria</taxon>
        <taxon>Pseudomonadati</taxon>
        <taxon>Pseudomonadota</taxon>
        <taxon>Alphaproteobacteria</taxon>
        <taxon>Acetobacterales</taxon>
        <taxon>Roseomonadaceae</taxon>
        <taxon>Siccirubricoccus</taxon>
    </lineage>
</organism>
<evidence type="ECO:0000313" key="3">
    <source>
        <dbReference type="Proteomes" id="UP001523392"/>
    </source>
</evidence>
<evidence type="ECO:0008006" key="4">
    <source>
        <dbReference type="Google" id="ProtNLM"/>
    </source>
</evidence>